<organism evidence="2 3">
    <name type="scientific">Paludisphaera mucosa</name>
    <dbReference type="NCBI Taxonomy" id="3030827"/>
    <lineage>
        <taxon>Bacteria</taxon>
        <taxon>Pseudomonadati</taxon>
        <taxon>Planctomycetota</taxon>
        <taxon>Planctomycetia</taxon>
        <taxon>Isosphaerales</taxon>
        <taxon>Isosphaeraceae</taxon>
        <taxon>Paludisphaera</taxon>
    </lineage>
</organism>
<keyword evidence="1" id="KW-0732">Signal</keyword>
<sequence length="261" mass="27743">MPTASLRRCWILAALVVPGLAPAARADLVVLPPHSIIEGRTIGDYTADWWRWAFGFSVPNDPFTDPTGAAANMNQSGPVFFVAGTTGGDATRTFAVPADRYILIPLLNFELSQLELGDFSLTEGEIRSQVDGVVDLFDELHASLDGVEVPDLFSHRETTSAFAYEAAPDNFMGLPAGESGIAVASGYWLMLAPIPIGETHVINFGGGVSAFDFRVDVTASITAVPEPSSLALCVGGLVCAGGLAMRRLHRARPRRAEGDAR</sequence>
<feature type="chain" id="PRO_5046587100" description="PEP-CTERM protein-sorting domain-containing protein" evidence="1">
    <location>
        <begin position="27"/>
        <end position="261"/>
    </location>
</feature>
<gene>
    <name evidence="2" type="ORF">PZE19_01475</name>
</gene>
<evidence type="ECO:0000256" key="1">
    <source>
        <dbReference type="SAM" id="SignalP"/>
    </source>
</evidence>
<evidence type="ECO:0000313" key="3">
    <source>
        <dbReference type="Proteomes" id="UP001216907"/>
    </source>
</evidence>
<proteinExistence type="predicted"/>
<protein>
    <recommendedName>
        <fullName evidence="4">PEP-CTERM protein-sorting domain-containing protein</fullName>
    </recommendedName>
</protein>
<comment type="caution">
    <text evidence="2">The sequence shown here is derived from an EMBL/GenBank/DDBJ whole genome shotgun (WGS) entry which is preliminary data.</text>
</comment>
<evidence type="ECO:0000313" key="2">
    <source>
        <dbReference type="EMBL" id="MDG3002443.1"/>
    </source>
</evidence>
<dbReference type="RefSeq" id="WP_277858807.1">
    <property type="nucleotide sequence ID" value="NZ_JARRAG010000001.1"/>
</dbReference>
<name>A0ABT6F4S2_9BACT</name>
<dbReference type="EMBL" id="JARRAG010000001">
    <property type="protein sequence ID" value="MDG3002443.1"/>
    <property type="molecule type" value="Genomic_DNA"/>
</dbReference>
<feature type="signal peptide" evidence="1">
    <location>
        <begin position="1"/>
        <end position="26"/>
    </location>
</feature>
<dbReference type="Proteomes" id="UP001216907">
    <property type="component" value="Unassembled WGS sequence"/>
</dbReference>
<keyword evidence="3" id="KW-1185">Reference proteome</keyword>
<evidence type="ECO:0008006" key="4">
    <source>
        <dbReference type="Google" id="ProtNLM"/>
    </source>
</evidence>
<accession>A0ABT6F4S2</accession>
<reference evidence="2 3" key="1">
    <citation type="submission" date="2023-03" db="EMBL/GenBank/DDBJ databases">
        <title>Paludisphaera mucosa sp. nov. a novel planctomycete from northern fen.</title>
        <authorList>
            <person name="Ivanova A."/>
        </authorList>
    </citation>
    <scope>NUCLEOTIDE SEQUENCE [LARGE SCALE GENOMIC DNA]</scope>
    <source>
        <strain evidence="2 3">Pla2</strain>
    </source>
</reference>